<name>A0A6M3L597_9ZZZZ</name>
<feature type="transmembrane region" description="Helical" evidence="1">
    <location>
        <begin position="62"/>
        <end position="84"/>
    </location>
</feature>
<evidence type="ECO:0000313" key="2">
    <source>
        <dbReference type="EMBL" id="QJA89840.1"/>
    </source>
</evidence>
<proteinExistence type="predicted"/>
<keyword evidence="1" id="KW-1133">Transmembrane helix</keyword>
<organism evidence="2">
    <name type="scientific">viral metagenome</name>
    <dbReference type="NCBI Taxonomy" id="1070528"/>
    <lineage>
        <taxon>unclassified sequences</taxon>
        <taxon>metagenomes</taxon>
        <taxon>organismal metagenomes</taxon>
    </lineage>
</organism>
<dbReference type="EMBL" id="MT142872">
    <property type="protein sequence ID" value="QJA89840.1"/>
    <property type="molecule type" value="Genomic_DNA"/>
</dbReference>
<dbReference type="AlphaFoldDB" id="A0A6M3L597"/>
<sequence length="86" mass="9620">MTDPEFNQVLMDISVKLGAMQAVLTTFCEQVKEGREERVIIRERVAKHDVMFADVHGRFRTLIAYMIGSGVLSGGMVIGARQIFGF</sequence>
<reference evidence="2" key="1">
    <citation type="submission" date="2020-03" db="EMBL/GenBank/DDBJ databases">
        <title>The deep terrestrial virosphere.</title>
        <authorList>
            <person name="Holmfeldt K."/>
            <person name="Nilsson E."/>
            <person name="Simone D."/>
            <person name="Lopez-Fernandez M."/>
            <person name="Wu X."/>
            <person name="de Brujin I."/>
            <person name="Lundin D."/>
            <person name="Andersson A."/>
            <person name="Bertilsson S."/>
            <person name="Dopson M."/>
        </authorList>
    </citation>
    <scope>NUCLEOTIDE SEQUENCE</scope>
    <source>
        <strain evidence="2">MM415B02491</strain>
    </source>
</reference>
<evidence type="ECO:0000256" key="1">
    <source>
        <dbReference type="SAM" id="Phobius"/>
    </source>
</evidence>
<keyword evidence="1" id="KW-0472">Membrane</keyword>
<accession>A0A6M3L597</accession>
<keyword evidence="1" id="KW-0812">Transmembrane</keyword>
<protein>
    <submittedName>
        <fullName evidence="2">Uncharacterized protein</fullName>
    </submittedName>
</protein>
<gene>
    <name evidence="2" type="ORF">MM415B02491_0008</name>
</gene>